<name>A0A0E3L8R1_9EURY</name>
<evidence type="ECO:0000313" key="4">
    <source>
        <dbReference type="Proteomes" id="UP000033111"/>
    </source>
</evidence>
<evidence type="ECO:0008006" key="5">
    <source>
        <dbReference type="Google" id="ProtNLM"/>
    </source>
</evidence>
<feature type="compositionally biased region" description="Basic and acidic residues" evidence="2">
    <location>
        <begin position="1"/>
        <end position="13"/>
    </location>
</feature>
<evidence type="ECO:0000256" key="2">
    <source>
        <dbReference type="SAM" id="MobiDB-lite"/>
    </source>
</evidence>
<protein>
    <recommendedName>
        <fullName evidence="5">LURP-one-related family protein</fullName>
    </recommendedName>
</protein>
<dbReference type="OrthoDB" id="286759at2157"/>
<dbReference type="Pfam" id="PF04525">
    <property type="entry name" value="LOR"/>
    <property type="match status" value="1"/>
</dbReference>
<dbReference type="KEGG" id="msw:MSSIT_2242"/>
<dbReference type="InterPro" id="IPR007612">
    <property type="entry name" value="LOR"/>
</dbReference>
<dbReference type="HOGENOM" id="CLU_108507_1_0_2"/>
<evidence type="ECO:0000256" key="1">
    <source>
        <dbReference type="ARBA" id="ARBA00005437"/>
    </source>
</evidence>
<dbReference type="PANTHER" id="PTHR31087">
    <property type="match status" value="1"/>
</dbReference>
<dbReference type="InterPro" id="IPR025659">
    <property type="entry name" value="Tubby-like_C"/>
</dbReference>
<dbReference type="SUPFAM" id="SSF54518">
    <property type="entry name" value="Tubby C-terminal domain-like"/>
    <property type="match status" value="1"/>
</dbReference>
<dbReference type="Proteomes" id="UP000033111">
    <property type="component" value="Chromosome"/>
</dbReference>
<dbReference type="AlphaFoldDB" id="A0A0E3L8R1"/>
<dbReference type="PATRIC" id="fig|1434120.4.peg.2918"/>
<dbReference type="EMBL" id="CP009506">
    <property type="protein sequence ID" value="AKB28961.1"/>
    <property type="molecule type" value="Genomic_DNA"/>
</dbReference>
<comment type="similarity">
    <text evidence="1">Belongs to the LOR family.</text>
</comment>
<evidence type="ECO:0000313" key="3">
    <source>
        <dbReference type="EMBL" id="AKB28961.1"/>
    </source>
</evidence>
<proteinExistence type="inferred from homology"/>
<sequence length="184" mass="20986">MGRLRDRLKDRESTGGPVGHKAESKQRYKMHEKLVSIGDDYWIENEAGERAFYVDGKALRIRDTLIIKDVQGHELYKLKEKLLRIKDTLNIEDGQGRTAATIKKALITPLRDRWKVDLGDGSEMEAHGNILDHEYNIESGREKVAEVSKKWFRIRDTYGVEVSPGQDTALILAITVAIDQMAHD</sequence>
<dbReference type="RefSeq" id="WP_048172629.1">
    <property type="nucleotide sequence ID" value="NZ_CP009506.1"/>
</dbReference>
<dbReference type="GeneID" id="24861118"/>
<gene>
    <name evidence="3" type="ORF">MSSIT_2242</name>
</gene>
<organism evidence="3 4">
    <name type="scientific">Methanosarcina siciliae T4/M</name>
    <dbReference type="NCBI Taxonomy" id="1434120"/>
    <lineage>
        <taxon>Archaea</taxon>
        <taxon>Methanobacteriati</taxon>
        <taxon>Methanobacteriota</taxon>
        <taxon>Stenosarchaea group</taxon>
        <taxon>Methanomicrobia</taxon>
        <taxon>Methanosarcinales</taxon>
        <taxon>Methanosarcinaceae</taxon>
        <taxon>Methanosarcina</taxon>
    </lineage>
</organism>
<dbReference type="PANTHER" id="PTHR31087:SF161">
    <property type="entry name" value="TUBBY C 2 FAMILY PROTEIN"/>
    <property type="match status" value="1"/>
</dbReference>
<dbReference type="Gene3D" id="2.40.160.200">
    <property type="entry name" value="LURP1-related"/>
    <property type="match status" value="1"/>
</dbReference>
<keyword evidence="4" id="KW-1185">Reference proteome</keyword>
<dbReference type="InterPro" id="IPR038595">
    <property type="entry name" value="LOR_sf"/>
</dbReference>
<reference evidence="3 4" key="1">
    <citation type="submission" date="2014-07" db="EMBL/GenBank/DDBJ databases">
        <title>Methanogenic archaea and the global carbon cycle.</title>
        <authorList>
            <person name="Henriksen J.R."/>
            <person name="Luke J."/>
            <person name="Reinhart S."/>
            <person name="Benedict M.N."/>
            <person name="Youngblut N.D."/>
            <person name="Metcalf M.E."/>
            <person name="Whitaker R.J."/>
            <person name="Metcalf W.W."/>
        </authorList>
    </citation>
    <scope>NUCLEOTIDE SEQUENCE [LARGE SCALE GENOMIC DNA]</scope>
    <source>
        <strain evidence="3 4">T4/M</strain>
    </source>
</reference>
<feature type="region of interest" description="Disordered" evidence="2">
    <location>
        <begin position="1"/>
        <end position="25"/>
    </location>
</feature>
<accession>A0A0E3L8R1</accession>